<dbReference type="InterPro" id="IPR001853">
    <property type="entry name" value="DSBA-like_thioredoxin_dom"/>
</dbReference>
<evidence type="ECO:0000259" key="2">
    <source>
        <dbReference type="Pfam" id="PF01323"/>
    </source>
</evidence>
<protein>
    <recommendedName>
        <fullName evidence="2">DSBA-like thioredoxin domain-containing protein</fullName>
    </recommendedName>
</protein>
<evidence type="ECO:0000256" key="1">
    <source>
        <dbReference type="SAM" id="MobiDB-lite"/>
    </source>
</evidence>
<dbReference type="InterPro" id="IPR051924">
    <property type="entry name" value="GST_Kappa/NadH"/>
</dbReference>
<evidence type="ECO:0000313" key="3">
    <source>
        <dbReference type="EMBL" id="KEF62395.1"/>
    </source>
</evidence>
<dbReference type="InterPro" id="IPR036249">
    <property type="entry name" value="Thioredoxin-like_sf"/>
</dbReference>
<dbReference type="Proteomes" id="UP000027920">
    <property type="component" value="Unassembled WGS sequence"/>
</dbReference>
<keyword evidence="4" id="KW-1185">Reference proteome</keyword>
<organism evidence="3 4">
    <name type="scientific">Exophiala aquamarina CBS 119918</name>
    <dbReference type="NCBI Taxonomy" id="1182545"/>
    <lineage>
        <taxon>Eukaryota</taxon>
        <taxon>Fungi</taxon>
        <taxon>Dikarya</taxon>
        <taxon>Ascomycota</taxon>
        <taxon>Pezizomycotina</taxon>
        <taxon>Eurotiomycetes</taxon>
        <taxon>Chaetothyriomycetidae</taxon>
        <taxon>Chaetothyriales</taxon>
        <taxon>Herpotrichiellaceae</taxon>
        <taxon>Exophiala</taxon>
    </lineage>
</organism>
<dbReference type="Gene3D" id="3.40.30.10">
    <property type="entry name" value="Glutaredoxin"/>
    <property type="match status" value="1"/>
</dbReference>
<dbReference type="OrthoDB" id="4664297at2759"/>
<dbReference type="GO" id="GO:0006749">
    <property type="term" value="P:glutathione metabolic process"/>
    <property type="evidence" value="ECO:0007669"/>
    <property type="project" value="TreeGrafter"/>
</dbReference>
<accession>A0A072Q3C0</accession>
<dbReference type="RefSeq" id="XP_013264985.1">
    <property type="nucleotide sequence ID" value="XM_013409531.1"/>
</dbReference>
<dbReference type="AlphaFoldDB" id="A0A072Q3C0"/>
<dbReference type="PANTHER" id="PTHR42943">
    <property type="entry name" value="GLUTATHIONE S-TRANSFERASE KAPPA"/>
    <property type="match status" value="1"/>
</dbReference>
<dbReference type="GO" id="GO:0005739">
    <property type="term" value="C:mitochondrion"/>
    <property type="evidence" value="ECO:0007669"/>
    <property type="project" value="TreeGrafter"/>
</dbReference>
<dbReference type="STRING" id="1182545.A0A072Q3C0"/>
<dbReference type="PANTHER" id="PTHR42943:SF4">
    <property type="entry name" value="C2H2-TYPE DOMAIN-CONTAINING PROTEIN"/>
    <property type="match status" value="1"/>
</dbReference>
<dbReference type="EMBL" id="AMGV01000001">
    <property type="protein sequence ID" value="KEF62395.1"/>
    <property type="molecule type" value="Genomic_DNA"/>
</dbReference>
<feature type="region of interest" description="Disordered" evidence="1">
    <location>
        <begin position="165"/>
        <end position="187"/>
    </location>
</feature>
<dbReference type="Pfam" id="PF01323">
    <property type="entry name" value="DSBA"/>
    <property type="match status" value="1"/>
</dbReference>
<dbReference type="VEuPathDB" id="FungiDB:A1O9_00367"/>
<dbReference type="SUPFAM" id="SSF52833">
    <property type="entry name" value="Thioredoxin-like"/>
    <property type="match status" value="1"/>
</dbReference>
<proteinExistence type="predicted"/>
<reference evidence="3 4" key="1">
    <citation type="submission" date="2013-03" db="EMBL/GenBank/DDBJ databases">
        <title>The Genome Sequence of Exophiala aquamarina CBS 119918.</title>
        <authorList>
            <consortium name="The Broad Institute Genomics Platform"/>
            <person name="Cuomo C."/>
            <person name="de Hoog S."/>
            <person name="Gorbushina A."/>
            <person name="Walker B."/>
            <person name="Young S.K."/>
            <person name="Zeng Q."/>
            <person name="Gargeya S."/>
            <person name="Fitzgerald M."/>
            <person name="Haas B."/>
            <person name="Abouelleil A."/>
            <person name="Allen A.W."/>
            <person name="Alvarado L."/>
            <person name="Arachchi H.M."/>
            <person name="Berlin A.M."/>
            <person name="Chapman S.B."/>
            <person name="Gainer-Dewar J."/>
            <person name="Goldberg J."/>
            <person name="Griggs A."/>
            <person name="Gujja S."/>
            <person name="Hansen M."/>
            <person name="Howarth C."/>
            <person name="Imamovic A."/>
            <person name="Ireland A."/>
            <person name="Larimer J."/>
            <person name="McCowan C."/>
            <person name="Murphy C."/>
            <person name="Pearson M."/>
            <person name="Poon T.W."/>
            <person name="Priest M."/>
            <person name="Roberts A."/>
            <person name="Saif S."/>
            <person name="Shea T."/>
            <person name="Sisk P."/>
            <person name="Sykes S."/>
            <person name="Wortman J."/>
            <person name="Nusbaum C."/>
            <person name="Birren B."/>
        </authorList>
    </citation>
    <scope>NUCLEOTIDE SEQUENCE [LARGE SCALE GENOMIC DNA]</scope>
    <source>
        <strain evidence="3 4">CBS 119918</strain>
    </source>
</reference>
<feature type="domain" description="DSBA-like thioredoxin" evidence="2">
    <location>
        <begin position="61"/>
        <end position="160"/>
    </location>
</feature>
<dbReference type="HOGENOM" id="CLU_1447678_0_0_1"/>
<dbReference type="GO" id="GO:0004602">
    <property type="term" value="F:glutathione peroxidase activity"/>
    <property type="evidence" value="ECO:0007669"/>
    <property type="project" value="TreeGrafter"/>
</dbReference>
<comment type="caution">
    <text evidence="3">The sequence shown here is derived from an EMBL/GenBank/DDBJ whole genome shotgun (WGS) entry which is preliminary data.</text>
</comment>
<name>A0A072Q3C0_9EURO</name>
<evidence type="ECO:0000313" key="4">
    <source>
        <dbReference type="Proteomes" id="UP000027920"/>
    </source>
</evidence>
<sequence>MAAVSEAKRKYTQLDHVDWCRWWNDINHQNGRPDKNIDFYWADIFPIRTPTVLRVVLVEPRLVDILFRACWEQNKDMSSDDILRSVIAEAGYDANRIMIQANSSEIKQNLRARTKEAKDTGICGVPSYRVFRRKIGSGDKGWRLTGDIVWGQDETAVVEDLISGWDGQSSASEPGEVPHSRTSSTKL</sequence>
<dbReference type="GeneID" id="25275319"/>
<dbReference type="GO" id="GO:0005777">
    <property type="term" value="C:peroxisome"/>
    <property type="evidence" value="ECO:0007669"/>
    <property type="project" value="TreeGrafter"/>
</dbReference>
<gene>
    <name evidence="3" type="ORF">A1O9_00367</name>
</gene>
<dbReference type="GO" id="GO:0004364">
    <property type="term" value="F:glutathione transferase activity"/>
    <property type="evidence" value="ECO:0007669"/>
    <property type="project" value="TreeGrafter"/>
</dbReference>